<feature type="compositionally biased region" description="Polar residues" evidence="1">
    <location>
        <begin position="143"/>
        <end position="168"/>
    </location>
</feature>
<feature type="compositionally biased region" description="Basic and acidic residues" evidence="1">
    <location>
        <begin position="263"/>
        <end position="289"/>
    </location>
</feature>
<proteinExistence type="predicted"/>
<protein>
    <submittedName>
        <fullName evidence="2">Uncharacterized protein</fullName>
    </submittedName>
</protein>
<feature type="region of interest" description="Disordered" evidence="1">
    <location>
        <begin position="351"/>
        <end position="377"/>
    </location>
</feature>
<feature type="region of interest" description="Disordered" evidence="1">
    <location>
        <begin position="137"/>
        <end position="168"/>
    </location>
</feature>
<dbReference type="EMBL" id="GG662647">
    <property type="protein sequence ID" value="EAR98901.3"/>
    <property type="molecule type" value="Genomic_DNA"/>
</dbReference>
<dbReference type="AlphaFoldDB" id="Q23QI7"/>
<dbReference type="HOGENOM" id="CLU_392091_0_0_1"/>
<dbReference type="InParanoid" id="Q23QI7"/>
<evidence type="ECO:0000313" key="3">
    <source>
        <dbReference type="Proteomes" id="UP000009168"/>
    </source>
</evidence>
<feature type="compositionally biased region" description="Low complexity" evidence="1">
    <location>
        <begin position="351"/>
        <end position="366"/>
    </location>
</feature>
<feature type="region of interest" description="Disordered" evidence="1">
    <location>
        <begin position="261"/>
        <end position="289"/>
    </location>
</feature>
<dbReference type="RefSeq" id="XP_001019146.3">
    <property type="nucleotide sequence ID" value="XM_001019146.3"/>
</dbReference>
<dbReference type="GeneID" id="7825876"/>
<sequence length="723" mass="84580">MMKDIENSVSDEVIDDLKRMKRIVSSHVPNFAKSQFEIPESIQKIIEKSAKDQKILKKTASTHIRNSIQSSQYFGHALNSNHDMDIDMRRQRLSWLNREFPRQNKQNQNKKIFDSQTILQTLENLRHMNSIQYKQHFGRHTRSSSLNPTSKTNSNTIPSESESSNLNNIDQAIKNRKNKVQIKEFIKEEDIQEDSQGFILLQRQYKNSSQNESFEGQTDKLEIICQTNNKDSFQGDSTHKVKSHMILYDFNDIQKDIQTQKLKKVDQNQHKDRPNQENQKENEQILYKIDKTKQDDNKVVIKKGERSFSPIKPKSINFDMALELDKNNRLLQEQQSKQNQNQILQQQIQQRSSQVINQQNSQQSQRSRPRIFSEDKKSEWNEGSLMLPANALNSSSIEANSQFLLAKSLSNIQFSHLKQSRYIDYVNHVHSNYEFNSSSNNDATKESKQLLSSTMKNFNQNEEKQTSIPLDDICKKNNSQIYGSRMIRKEVDLQKILNARGLLNKQNSYQQQSEYFQSDKYLCQIPWQSQDVLEFEKKLNNREKAQINVYQHQFIKKYLNMKKDNYRKNITSNSNLSQISQNQNSQSSIINKNKNIKGSGYLSEISEVSQSLKRLNKNDKLNLTNQQELFVGTSSGNIQYEQIGQKGKFFANPIPAEIPKINESTQNIREVKSFKILKTIINRNLQSNQVPFLQNQSKYNEQIKKDKQNSQIIYRASDYLEQL</sequence>
<accession>Q23QI7</accession>
<dbReference type="KEGG" id="tet:TTHERM_00256910"/>
<keyword evidence="3" id="KW-1185">Reference proteome</keyword>
<gene>
    <name evidence="2" type="ORF">TTHERM_00256910</name>
</gene>
<name>Q23QI7_TETTS</name>
<dbReference type="Proteomes" id="UP000009168">
    <property type="component" value="Unassembled WGS sequence"/>
</dbReference>
<reference evidence="3" key="1">
    <citation type="journal article" date="2006" name="PLoS Biol.">
        <title>Macronuclear genome sequence of the ciliate Tetrahymena thermophila, a model eukaryote.</title>
        <authorList>
            <person name="Eisen J.A."/>
            <person name="Coyne R.S."/>
            <person name="Wu M."/>
            <person name="Wu D."/>
            <person name="Thiagarajan M."/>
            <person name="Wortman J.R."/>
            <person name="Badger J.H."/>
            <person name="Ren Q."/>
            <person name="Amedeo P."/>
            <person name="Jones K.M."/>
            <person name="Tallon L.J."/>
            <person name="Delcher A.L."/>
            <person name="Salzberg S.L."/>
            <person name="Silva J.C."/>
            <person name="Haas B.J."/>
            <person name="Majoros W.H."/>
            <person name="Farzad M."/>
            <person name="Carlton J.M."/>
            <person name="Smith R.K. Jr."/>
            <person name="Garg J."/>
            <person name="Pearlman R.E."/>
            <person name="Karrer K.M."/>
            <person name="Sun L."/>
            <person name="Manning G."/>
            <person name="Elde N.C."/>
            <person name="Turkewitz A.P."/>
            <person name="Asai D.J."/>
            <person name="Wilkes D.E."/>
            <person name="Wang Y."/>
            <person name="Cai H."/>
            <person name="Collins K."/>
            <person name="Stewart B.A."/>
            <person name="Lee S.R."/>
            <person name="Wilamowska K."/>
            <person name="Weinberg Z."/>
            <person name="Ruzzo W.L."/>
            <person name="Wloga D."/>
            <person name="Gaertig J."/>
            <person name="Frankel J."/>
            <person name="Tsao C.-C."/>
            <person name="Gorovsky M.A."/>
            <person name="Keeling P.J."/>
            <person name="Waller R.F."/>
            <person name="Patron N.J."/>
            <person name="Cherry J.M."/>
            <person name="Stover N.A."/>
            <person name="Krieger C.J."/>
            <person name="del Toro C."/>
            <person name="Ryder H.F."/>
            <person name="Williamson S.C."/>
            <person name="Barbeau R.A."/>
            <person name="Hamilton E.P."/>
            <person name="Orias E."/>
        </authorList>
    </citation>
    <scope>NUCLEOTIDE SEQUENCE [LARGE SCALE GENOMIC DNA]</scope>
    <source>
        <strain evidence="3">SB210</strain>
    </source>
</reference>
<organism evidence="2 3">
    <name type="scientific">Tetrahymena thermophila (strain SB210)</name>
    <dbReference type="NCBI Taxonomy" id="312017"/>
    <lineage>
        <taxon>Eukaryota</taxon>
        <taxon>Sar</taxon>
        <taxon>Alveolata</taxon>
        <taxon>Ciliophora</taxon>
        <taxon>Intramacronucleata</taxon>
        <taxon>Oligohymenophorea</taxon>
        <taxon>Hymenostomatida</taxon>
        <taxon>Tetrahymenina</taxon>
        <taxon>Tetrahymenidae</taxon>
        <taxon>Tetrahymena</taxon>
    </lineage>
</organism>
<evidence type="ECO:0000256" key="1">
    <source>
        <dbReference type="SAM" id="MobiDB-lite"/>
    </source>
</evidence>
<evidence type="ECO:0000313" key="2">
    <source>
        <dbReference type="EMBL" id="EAR98901.3"/>
    </source>
</evidence>